<feature type="region of interest" description="Disordered" evidence="1">
    <location>
        <begin position="1"/>
        <end position="21"/>
    </location>
</feature>
<dbReference type="EMBL" id="CAJVCH010528384">
    <property type="protein sequence ID" value="CAG7823098.1"/>
    <property type="molecule type" value="Genomic_DNA"/>
</dbReference>
<evidence type="ECO:0000313" key="3">
    <source>
        <dbReference type="EMBL" id="CAG7823098.1"/>
    </source>
</evidence>
<reference evidence="3" key="1">
    <citation type="submission" date="2021-06" db="EMBL/GenBank/DDBJ databases">
        <authorList>
            <person name="Hodson N. C."/>
            <person name="Mongue J. A."/>
            <person name="Jaron S. K."/>
        </authorList>
    </citation>
    <scope>NUCLEOTIDE SEQUENCE</scope>
</reference>
<evidence type="ECO:0000256" key="1">
    <source>
        <dbReference type="SAM" id="MobiDB-lite"/>
    </source>
</evidence>
<sequence length="382" mass="44335">MPKKAKRQEKNPPTWVQSCPPDTEELQESALFKGSIVSNPLLVFEIFNHLSDSVLLSSSLVCKQWNAVSREILRRHRRTFLNLSSIDGISSLESLIKLIDSPILGNNHPFRGVKFNFSDDHFHIFNKKFKATQKNKEKTFQLLTEIFQKIQVKNITLNFSQVNWINEEMVFKTFFLLIPVERIEFFKTEGISLDWTTVLELLGGKQFLNLKHLDTCQFHLEKPSHLRMVLDVCPSMTEWFMPVFPGHVRDFVDTNRASMIKKLDICGNISSEEAHLIEEVSPILRELEISNKFKHYGSAYIQNISRIIAANVQSLEVFHFHFLGAFEAFIHTEEFPSLVNVRTIYITDRSFFKSDHVDEIISNPGYGRIFPNVKLPWLMSRS</sequence>
<organism evidence="3 4">
    <name type="scientific">Allacma fusca</name>
    <dbReference type="NCBI Taxonomy" id="39272"/>
    <lineage>
        <taxon>Eukaryota</taxon>
        <taxon>Metazoa</taxon>
        <taxon>Ecdysozoa</taxon>
        <taxon>Arthropoda</taxon>
        <taxon>Hexapoda</taxon>
        <taxon>Collembola</taxon>
        <taxon>Symphypleona</taxon>
        <taxon>Sminthuridae</taxon>
        <taxon>Allacma</taxon>
    </lineage>
</organism>
<protein>
    <recommendedName>
        <fullName evidence="2">F-box domain-containing protein</fullName>
    </recommendedName>
</protein>
<comment type="caution">
    <text evidence="3">The sequence shown here is derived from an EMBL/GenBank/DDBJ whole genome shotgun (WGS) entry which is preliminary data.</text>
</comment>
<evidence type="ECO:0000259" key="2">
    <source>
        <dbReference type="Pfam" id="PF00646"/>
    </source>
</evidence>
<dbReference type="Proteomes" id="UP000708208">
    <property type="component" value="Unassembled WGS sequence"/>
</dbReference>
<gene>
    <name evidence="3" type="ORF">AFUS01_LOCUS33334</name>
</gene>
<keyword evidence="4" id="KW-1185">Reference proteome</keyword>
<accession>A0A8J2L0B6</accession>
<feature type="domain" description="F-box" evidence="2">
    <location>
        <begin position="42"/>
        <end position="70"/>
    </location>
</feature>
<proteinExistence type="predicted"/>
<dbReference type="AlphaFoldDB" id="A0A8J2L0B6"/>
<dbReference type="InterPro" id="IPR001810">
    <property type="entry name" value="F-box_dom"/>
</dbReference>
<dbReference type="Pfam" id="PF00646">
    <property type="entry name" value="F-box"/>
    <property type="match status" value="1"/>
</dbReference>
<evidence type="ECO:0000313" key="4">
    <source>
        <dbReference type="Proteomes" id="UP000708208"/>
    </source>
</evidence>
<name>A0A8J2L0B6_9HEXA</name>